<dbReference type="GO" id="GO:0016765">
    <property type="term" value="F:transferase activity, transferring alkyl or aryl (other than methyl) groups"/>
    <property type="evidence" value="ECO:0007669"/>
    <property type="project" value="InterPro"/>
</dbReference>
<dbReference type="Proteomes" id="UP001194746">
    <property type="component" value="Unassembled WGS sequence"/>
</dbReference>
<comment type="caution">
    <text evidence="3">The sequence shown here is derived from an EMBL/GenBank/DDBJ whole genome shotgun (WGS) entry which is preliminary data.</text>
</comment>
<dbReference type="PANTHER" id="PTHR40627:SF3">
    <property type="entry name" value="PRENYLTRANSFERASE ASQH2-RELATED"/>
    <property type="match status" value="1"/>
</dbReference>
<gene>
    <name evidence="3" type="ORF">FE257_006467</name>
</gene>
<dbReference type="SFLD" id="SFLDG01162">
    <property type="entry name" value="I"/>
    <property type="match status" value="1"/>
</dbReference>
<dbReference type="SFLD" id="SFLDS00036">
    <property type="entry name" value="Aromatic_Prenyltransferase"/>
    <property type="match status" value="1"/>
</dbReference>
<dbReference type="GO" id="GO:0009820">
    <property type="term" value="P:alkaloid metabolic process"/>
    <property type="evidence" value="ECO:0007669"/>
    <property type="project" value="InterPro"/>
</dbReference>
<protein>
    <recommendedName>
        <fullName evidence="5">Aromatic prenyltransferase</fullName>
    </recommendedName>
</protein>
<dbReference type="NCBIfam" id="TIGR03429">
    <property type="entry name" value="arom_pren_DMATS"/>
    <property type="match status" value="1"/>
</dbReference>
<dbReference type="Pfam" id="PF11991">
    <property type="entry name" value="Trp_DMAT"/>
    <property type="match status" value="1"/>
</dbReference>
<dbReference type="AlphaFoldDB" id="A0AAD4GZ43"/>
<name>A0AAD4GZ43_ASPNN</name>
<evidence type="ECO:0000256" key="1">
    <source>
        <dbReference type="ARBA" id="ARBA00010209"/>
    </source>
</evidence>
<evidence type="ECO:0000313" key="3">
    <source>
        <dbReference type="EMBL" id="KAF9894581.1"/>
    </source>
</evidence>
<comment type="similarity">
    <text evidence="1">Belongs to the tryptophan dimethylallyltransferase family.</text>
</comment>
<dbReference type="EMBL" id="VCAU01000003">
    <property type="protein sequence ID" value="KAF9894581.1"/>
    <property type="molecule type" value="Genomic_DNA"/>
</dbReference>
<dbReference type="InterPro" id="IPR033964">
    <property type="entry name" value="ABBA"/>
</dbReference>
<evidence type="ECO:0008006" key="5">
    <source>
        <dbReference type="Google" id="ProtNLM"/>
    </source>
</evidence>
<dbReference type="CDD" id="cd13929">
    <property type="entry name" value="PT-DMATS_CymD"/>
    <property type="match status" value="1"/>
</dbReference>
<reference evidence="3" key="2">
    <citation type="submission" date="2020-02" db="EMBL/GenBank/DDBJ databases">
        <authorList>
            <person name="Gilchrist C.L.M."/>
            <person name="Chooi Y.-H."/>
        </authorList>
    </citation>
    <scope>NUCLEOTIDE SEQUENCE</scope>
    <source>
        <strain evidence="3">MST-FP2251</strain>
    </source>
</reference>
<sequence length="433" mass="48437">MDVTSSLGNIRKNLTFESVDHEKWFDLLAPFFARLMASGGNSPEQQRQDLTFLCSQILPSFGPHPPRHHCLNSLTGLPTDSSVNYVQHGRRPMIRMSFEAQTADSATELDPYNQKPAEDFLARLSKADFSGFDTQLSSHFISELTLDEFDKSKLSILEVMNSIVPQRSLGDILKVASSPDTHFLRTQIMIAVDFNGDNTVIKSYVLPALKAKACGLSVGQLLLDSVQKVQSQMDCLAAFTMAHEFLTETNGFSNINGFSWDYLVPAQSRLKLYSTTNAPTWPQIEALWTLNNRAHRPTNSIALRYLRKLWNLLGMVDGGPIEPHVPVSSIIHNFEMKPGNPVPETKIYFSMQGKNVLQLVAAISWFLDHIGLKELGAGYSATVQSYFPDCDFTKAIHFVDYVSFAYNEKTGVYMSVYYHPSVVLSMEPFNIGA</sequence>
<dbReference type="PANTHER" id="PTHR40627">
    <property type="entry name" value="INDOLE PRENYLTRANSFERASE TDIB-RELATED"/>
    <property type="match status" value="1"/>
</dbReference>
<keyword evidence="2" id="KW-0808">Transferase</keyword>
<reference evidence="3" key="1">
    <citation type="journal article" date="2019" name="Beilstein J. Org. Chem.">
        <title>Nanangenines: drimane sesquiterpenoids as the dominant metabolite cohort of a novel Australian fungus, Aspergillus nanangensis.</title>
        <authorList>
            <person name="Lacey H.J."/>
            <person name="Gilchrist C.L.M."/>
            <person name="Crombie A."/>
            <person name="Kalaitzis J.A."/>
            <person name="Vuong D."/>
            <person name="Rutledge P.J."/>
            <person name="Turner P."/>
            <person name="Pitt J.I."/>
            <person name="Lacey E."/>
            <person name="Chooi Y.H."/>
            <person name="Piggott A.M."/>
        </authorList>
    </citation>
    <scope>NUCLEOTIDE SEQUENCE</scope>
    <source>
        <strain evidence="3">MST-FP2251</strain>
    </source>
</reference>
<organism evidence="3 4">
    <name type="scientific">Aspergillus nanangensis</name>
    <dbReference type="NCBI Taxonomy" id="2582783"/>
    <lineage>
        <taxon>Eukaryota</taxon>
        <taxon>Fungi</taxon>
        <taxon>Dikarya</taxon>
        <taxon>Ascomycota</taxon>
        <taxon>Pezizomycotina</taxon>
        <taxon>Eurotiomycetes</taxon>
        <taxon>Eurotiomycetidae</taxon>
        <taxon>Eurotiales</taxon>
        <taxon>Aspergillaceae</taxon>
        <taxon>Aspergillus</taxon>
        <taxon>Aspergillus subgen. Circumdati</taxon>
    </lineage>
</organism>
<keyword evidence="4" id="KW-1185">Reference proteome</keyword>
<accession>A0AAD4GZ43</accession>
<evidence type="ECO:0000313" key="4">
    <source>
        <dbReference type="Proteomes" id="UP001194746"/>
    </source>
</evidence>
<dbReference type="InterPro" id="IPR017795">
    <property type="entry name" value="ABBA_NscD-like"/>
</dbReference>
<proteinExistence type="inferred from homology"/>
<evidence type="ECO:0000256" key="2">
    <source>
        <dbReference type="ARBA" id="ARBA00022679"/>
    </source>
</evidence>